<evidence type="ECO:0000256" key="3">
    <source>
        <dbReference type="ARBA" id="ARBA00022741"/>
    </source>
</evidence>
<feature type="transmembrane region" description="Helical" evidence="7">
    <location>
        <begin position="54"/>
        <end position="79"/>
    </location>
</feature>
<dbReference type="InterPro" id="IPR003439">
    <property type="entry name" value="ABC_transporter-like_ATP-bd"/>
</dbReference>
<dbReference type="RefSeq" id="WP_249864067.1">
    <property type="nucleotide sequence ID" value="NZ_CP027059.1"/>
</dbReference>
<dbReference type="InterPro" id="IPR039421">
    <property type="entry name" value="Type_1_exporter"/>
</dbReference>
<dbReference type="Gene3D" id="1.20.1560.10">
    <property type="entry name" value="ABC transporter type 1, transmembrane domain"/>
    <property type="match status" value="1"/>
</dbReference>
<accession>A0ABY4RJY8</accession>
<comment type="subcellular location">
    <subcellularLocation>
        <location evidence="1">Cell membrane</location>
        <topology evidence="1">Multi-pass membrane protein</topology>
    </subcellularLocation>
</comment>
<feature type="domain" description="ABC transporter" evidence="8">
    <location>
        <begin position="372"/>
        <end position="606"/>
    </location>
</feature>
<dbReference type="Pfam" id="PF00664">
    <property type="entry name" value="ABC_membrane"/>
    <property type="match status" value="1"/>
</dbReference>
<dbReference type="GO" id="GO:0005524">
    <property type="term" value="F:ATP binding"/>
    <property type="evidence" value="ECO:0007669"/>
    <property type="project" value="UniProtKB-KW"/>
</dbReference>
<reference evidence="10" key="1">
    <citation type="submission" date="2018-02" db="EMBL/GenBank/DDBJ databases">
        <authorList>
            <person name="Kim S.-K."/>
            <person name="Jung H.-I."/>
            <person name="Lee S.-W."/>
        </authorList>
    </citation>
    <scope>NUCLEOTIDE SEQUENCE</scope>
    <source>
        <strain evidence="10">SK3146</strain>
    </source>
</reference>
<reference evidence="10" key="2">
    <citation type="journal article" date="2021" name="J Anim Sci Technol">
        <title>Complete genome sequence of Paenibacillus konkukensis sp. nov. SK3146 as a potential probiotic strain.</title>
        <authorList>
            <person name="Jung H.I."/>
            <person name="Park S."/>
            <person name="Niu K.M."/>
            <person name="Lee S.W."/>
            <person name="Kothari D."/>
            <person name="Yi K.J."/>
            <person name="Kim S.K."/>
        </authorList>
    </citation>
    <scope>NUCLEOTIDE SEQUENCE</scope>
    <source>
        <strain evidence="10">SK3146</strain>
    </source>
</reference>
<dbReference type="InterPro" id="IPR036640">
    <property type="entry name" value="ABC1_TM_sf"/>
</dbReference>
<feature type="transmembrane region" description="Helical" evidence="7">
    <location>
        <begin position="171"/>
        <end position="191"/>
    </location>
</feature>
<feature type="transmembrane region" description="Helical" evidence="7">
    <location>
        <begin position="197"/>
        <end position="215"/>
    </location>
</feature>
<keyword evidence="11" id="KW-1185">Reference proteome</keyword>
<dbReference type="SMART" id="SM00382">
    <property type="entry name" value="AAA"/>
    <property type="match status" value="1"/>
</dbReference>
<dbReference type="PROSITE" id="PS50893">
    <property type="entry name" value="ABC_TRANSPORTER_2"/>
    <property type="match status" value="1"/>
</dbReference>
<dbReference type="InterPro" id="IPR027417">
    <property type="entry name" value="P-loop_NTPase"/>
</dbReference>
<feature type="transmembrane region" description="Helical" evidence="7">
    <location>
        <begin position="281"/>
        <end position="301"/>
    </location>
</feature>
<proteinExistence type="predicted"/>
<feature type="domain" description="ABC transmembrane type-1" evidence="9">
    <location>
        <begin position="57"/>
        <end position="336"/>
    </location>
</feature>
<keyword evidence="6 7" id="KW-0472">Membrane</keyword>
<keyword evidence="3" id="KW-0547">Nucleotide-binding</keyword>
<dbReference type="PANTHER" id="PTHR43394:SF1">
    <property type="entry name" value="ATP-BINDING CASSETTE SUB-FAMILY B MEMBER 10, MITOCHONDRIAL"/>
    <property type="match status" value="1"/>
</dbReference>
<gene>
    <name evidence="10" type="ORF">SK3146_01024</name>
</gene>
<evidence type="ECO:0000313" key="11">
    <source>
        <dbReference type="Proteomes" id="UP001057134"/>
    </source>
</evidence>
<keyword evidence="2 7" id="KW-0812">Transmembrane</keyword>
<evidence type="ECO:0000259" key="8">
    <source>
        <dbReference type="PROSITE" id="PS50893"/>
    </source>
</evidence>
<dbReference type="PANTHER" id="PTHR43394">
    <property type="entry name" value="ATP-DEPENDENT PERMEASE MDL1, MITOCHONDRIAL"/>
    <property type="match status" value="1"/>
</dbReference>
<name>A0ABY4RJY8_9BACL</name>
<evidence type="ECO:0000256" key="1">
    <source>
        <dbReference type="ARBA" id="ARBA00004651"/>
    </source>
</evidence>
<dbReference type="InterPro" id="IPR011527">
    <property type="entry name" value="ABC1_TM_dom"/>
</dbReference>
<evidence type="ECO:0000256" key="5">
    <source>
        <dbReference type="ARBA" id="ARBA00022989"/>
    </source>
</evidence>
<dbReference type="PROSITE" id="PS50929">
    <property type="entry name" value="ABC_TM1F"/>
    <property type="match status" value="1"/>
</dbReference>
<sequence length="615" mass="69532">MSKSATTETGQENKEASQSGKRFVYQDDEVLDKEFDWGQVKRLSRYMKPYAKQILPVIVTMMIVGALTKLLNPLLIAYAIDHALKEGNSRLLMQCVGGMLALYLIQWAANNYRIRYTNTIGQKVIYDLRHDLFSHIQTLSFKFFDKRPAGSILVRITNYVNSLQDLFTNGVVNLLIDCVQLVGIVLILLFYNIKLGTAIIVTVPIMFVISTKLRLHIRRAWQVVQTKQSRINAHLNECIQGIKVTQAFTQEKENIAFFDEMNMDNHKSWNRASTLNQSFNPIIEVTGAIGYCILFWFGAHLIQQQEITVGLLVAFATYIGHFWEPINRLGQMYSQMLIAMASSERIFEFIDERPNVAEADNAKPLPPVRGDIELKQVKFEYEPGRLALKGIDMSVKAGQSIALVGHTGSGKSTIINLLCRFYDITSGTITIDGHDIRDVSIPSLRSQVGIVLQDTFIFSGTIRDNIRFGRLDATDEEIEFAAKAVRAHDFIVNLPQGYDTEVQERGNVLSMGQRQLISFARALLADPRVLILDEATASIDTETELKIQEALKTLLAGRTSFIIAHRLSTIRSADNIVVLDHGNIMEQGNHEELMRQKGIYYGLIQAQYRFLREVS</sequence>
<feature type="transmembrane region" description="Helical" evidence="7">
    <location>
        <begin position="91"/>
        <end position="109"/>
    </location>
</feature>
<keyword evidence="5 7" id="KW-1133">Transmembrane helix</keyword>
<evidence type="ECO:0000256" key="2">
    <source>
        <dbReference type="ARBA" id="ARBA00022692"/>
    </source>
</evidence>
<dbReference type="SUPFAM" id="SSF90123">
    <property type="entry name" value="ABC transporter transmembrane region"/>
    <property type="match status" value="1"/>
</dbReference>
<dbReference type="EMBL" id="CP027059">
    <property type="protein sequence ID" value="UQZ81868.1"/>
    <property type="molecule type" value="Genomic_DNA"/>
</dbReference>
<dbReference type="CDD" id="cd18545">
    <property type="entry name" value="ABC_6TM_YknV_like"/>
    <property type="match status" value="1"/>
</dbReference>
<dbReference type="Pfam" id="PF00005">
    <property type="entry name" value="ABC_tran"/>
    <property type="match status" value="1"/>
</dbReference>
<evidence type="ECO:0000256" key="6">
    <source>
        <dbReference type="ARBA" id="ARBA00023136"/>
    </source>
</evidence>
<evidence type="ECO:0000259" key="9">
    <source>
        <dbReference type="PROSITE" id="PS50929"/>
    </source>
</evidence>
<dbReference type="CDD" id="cd03254">
    <property type="entry name" value="ABCC_Glucan_exporter_like"/>
    <property type="match status" value="1"/>
</dbReference>
<dbReference type="Gene3D" id="3.40.50.300">
    <property type="entry name" value="P-loop containing nucleotide triphosphate hydrolases"/>
    <property type="match status" value="1"/>
</dbReference>
<protein>
    <submittedName>
        <fullName evidence="10">ABC transporter ATP-binding protein</fullName>
    </submittedName>
</protein>
<dbReference type="InterPro" id="IPR003593">
    <property type="entry name" value="AAA+_ATPase"/>
</dbReference>
<dbReference type="SUPFAM" id="SSF52540">
    <property type="entry name" value="P-loop containing nucleoside triphosphate hydrolases"/>
    <property type="match status" value="1"/>
</dbReference>
<dbReference type="Proteomes" id="UP001057134">
    <property type="component" value="Chromosome"/>
</dbReference>
<evidence type="ECO:0000313" key="10">
    <source>
        <dbReference type="EMBL" id="UQZ81868.1"/>
    </source>
</evidence>
<evidence type="ECO:0000256" key="7">
    <source>
        <dbReference type="SAM" id="Phobius"/>
    </source>
</evidence>
<keyword evidence="4 10" id="KW-0067">ATP-binding</keyword>
<organism evidence="10 11">
    <name type="scientific">Paenibacillus konkukensis</name>
    <dbReference type="NCBI Taxonomy" id="2020716"/>
    <lineage>
        <taxon>Bacteria</taxon>
        <taxon>Bacillati</taxon>
        <taxon>Bacillota</taxon>
        <taxon>Bacilli</taxon>
        <taxon>Bacillales</taxon>
        <taxon>Paenibacillaceae</taxon>
        <taxon>Paenibacillus</taxon>
    </lineage>
</organism>
<evidence type="ECO:0000256" key="4">
    <source>
        <dbReference type="ARBA" id="ARBA00022840"/>
    </source>
</evidence>